<dbReference type="STRING" id="443156.SAMN04489867_1005"/>
<keyword evidence="4" id="KW-1185">Reference proteome</keyword>
<dbReference type="GO" id="GO:0003697">
    <property type="term" value="F:single-stranded DNA binding"/>
    <property type="evidence" value="ECO:0007669"/>
    <property type="project" value="InterPro"/>
</dbReference>
<organism evidence="3 4">
    <name type="scientific">Pedococcus dokdonensis</name>
    <dbReference type="NCBI Taxonomy" id="443156"/>
    <lineage>
        <taxon>Bacteria</taxon>
        <taxon>Bacillati</taxon>
        <taxon>Actinomycetota</taxon>
        <taxon>Actinomycetes</taxon>
        <taxon>Micrococcales</taxon>
        <taxon>Intrasporangiaceae</taxon>
        <taxon>Pedococcus</taxon>
    </lineage>
</organism>
<evidence type="ECO:0000256" key="1">
    <source>
        <dbReference type="ARBA" id="ARBA00023125"/>
    </source>
</evidence>
<proteinExistence type="predicted"/>
<evidence type="ECO:0000313" key="4">
    <source>
        <dbReference type="Proteomes" id="UP000199077"/>
    </source>
</evidence>
<sequence>MDDAGEWTNEVRLVGRMSGDAEERELPSGDRVAQLRVVVPRDTGTGAGRVDTIDVACWSARTRRSARGLKAQDTVEVSGALRRRFFRTGTVTVSRYEVEALSLKRIRPGSGTPRSARARAR</sequence>
<gene>
    <name evidence="3" type="ORF">SAMN04489867_1005</name>
</gene>
<dbReference type="InterPro" id="IPR000424">
    <property type="entry name" value="Primosome_PriB/ssb"/>
</dbReference>
<reference evidence="4" key="1">
    <citation type="submission" date="2016-10" db="EMBL/GenBank/DDBJ databases">
        <authorList>
            <person name="Varghese N."/>
            <person name="Submissions S."/>
        </authorList>
    </citation>
    <scope>NUCLEOTIDE SEQUENCE [LARGE SCALE GENOMIC DNA]</scope>
    <source>
        <strain evidence="4">DSM 22329</strain>
    </source>
</reference>
<dbReference type="InterPro" id="IPR012340">
    <property type="entry name" value="NA-bd_OB-fold"/>
</dbReference>
<dbReference type="Proteomes" id="UP000199077">
    <property type="component" value="Chromosome I"/>
</dbReference>
<dbReference type="OrthoDB" id="5186768at2"/>
<protein>
    <submittedName>
        <fullName evidence="3">Single-strand DNA-binding protein</fullName>
    </submittedName>
</protein>
<dbReference type="PROSITE" id="PS50935">
    <property type="entry name" value="SSB"/>
    <property type="match status" value="1"/>
</dbReference>
<dbReference type="Pfam" id="PF00436">
    <property type="entry name" value="SSB"/>
    <property type="match status" value="1"/>
</dbReference>
<evidence type="ECO:0000313" key="3">
    <source>
        <dbReference type="EMBL" id="SDO94796.1"/>
    </source>
</evidence>
<evidence type="ECO:0000256" key="2">
    <source>
        <dbReference type="PROSITE-ProRule" id="PRU00252"/>
    </source>
</evidence>
<accession>A0A1H0NQF3</accession>
<dbReference type="AlphaFoldDB" id="A0A1H0NQF3"/>
<keyword evidence="1 2" id="KW-0238">DNA-binding</keyword>
<name>A0A1H0NQF3_9MICO</name>
<dbReference type="SUPFAM" id="SSF50249">
    <property type="entry name" value="Nucleic acid-binding proteins"/>
    <property type="match status" value="1"/>
</dbReference>
<dbReference type="Gene3D" id="2.40.50.140">
    <property type="entry name" value="Nucleic acid-binding proteins"/>
    <property type="match status" value="1"/>
</dbReference>
<dbReference type="EMBL" id="LT629711">
    <property type="protein sequence ID" value="SDO94796.1"/>
    <property type="molecule type" value="Genomic_DNA"/>
</dbReference>
<dbReference type="RefSeq" id="WP_091782320.1">
    <property type="nucleotide sequence ID" value="NZ_LT629711.1"/>
</dbReference>